<keyword evidence="8" id="KW-0812">Transmembrane</keyword>
<dbReference type="Gene3D" id="3.30.70.360">
    <property type="match status" value="1"/>
</dbReference>
<evidence type="ECO:0000313" key="11">
    <source>
        <dbReference type="Proteomes" id="UP000318582"/>
    </source>
</evidence>
<comment type="caution">
    <text evidence="10">The sequence shown here is derived from an EMBL/GenBank/DDBJ whole genome shotgun (WGS) entry which is preliminary data.</text>
</comment>
<dbReference type="EMBL" id="QEAQ01000043">
    <property type="protein sequence ID" value="TPX58006.1"/>
    <property type="molecule type" value="Genomic_DNA"/>
</dbReference>
<dbReference type="InterPro" id="IPR047177">
    <property type="entry name" value="Pept_M20A"/>
</dbReference>
<reference evidence="10 11" key="1">
    <citation type="journal article" date="2019" name="Sci. Rep.">
        <title>Comparative genomics of chytrid fungi reveal insights into the obligate biotrophic and pathogenic lifestyle of Synchytrium endobioticum.</title>
        <authorList>
            <person name="van de Vossenberg B.T.L.H."/>
            <person name="Warris S."/>
            <person name="Nguyen H.D.T."/>
            <person name="van Gent-Pelzer M.P.E."/>
            <person name="Joly D.L."/>
            <person name="van de Geest H.C."/>
            <person name="Bonants P.J.M."/>
            <person name="Smith D.S."/>
            <person name="Levesque C.A."/>
            <person name="van der Lee T.A.J."/>
        </authorList>
    </citation>
    <scope>NUCLEOTIDE SEQUENCE [LARGE SCALE GENOMIC DNA]</scope>
    <source>
        <strain evidence="10 11">CBS 809.83</strain>
    </source>
</reference>
<feature type="active site" description="Proton acceptor" evidence="6">
    <location>
        <position position="240"/>
    </location>
</feature>
<evidence type="ECO:0000256" key="8">
    <source>
        <dbReference type="SAM" id="Phobius"/>
    </source>
</evidence>
<dbReference type="InterPro" id="IPR017141">
    <property type="entry name" value="Pept_M20_carboxypep"/>
</dbReference>
<dbReference type="Pfam" id="PF01546">
    <property type="entry name" value="Peptidase_M20"/>
    <property type="match status" value="1"/>
</dbReference>
<keyword evidence="11" id="KW-1185">Reference proteome</keyword>
<evidence type="ECO:0000256" key="5">
    <source>
        <dbReference type="ARBA" id="ARBA00022833"/>
    </source>
</evidence>
<dbReference type="Proteomes" id="UP000318582">
    <property type="component" value="Unassembled WGS sequence"/>
</dbReference>
<dbReference type="InterPro" id="IPR001261">
    <property type="entry name" value="ArgE/DapE_CS"/>
</dbReference>
<accession>A0A507E2F1</accession>
<comment type="similarity">
    <text evidence="1">Belongs to the peptidase M20A family.</text>
</comment>
<dbReference type="PANTHER" id="PTHR45962">
    <property type="entry name" value="N-FATTY-ACYL-AMINO ACID SYNTHASE/HYDROLASE PM20D1"/>
    <property type="match status" value="1"/>
</dbReference>
<feature type="binding site" evidence="7">
    <location>
        <position position="206"/>
    </location>
    <ligand>
        <name>Zn(2+)</name>
        <dbReference type="ChEBI" id="CHEBI:29105"/>
        <label>2</label>
    </ligand>
</feature>
<dbReference type="GO" id="GO:0051603">
    <property type="term" value="P:proteolysis involved in protein catabolic process"/>
    <property type="evidence" value="ECO:0007669"/>
    <property type="project" value="TreeGrafter"/>
</dbReference>
<sequence length="615" mass="68230">MGHPLALQTEPARVPRRPGRTPIVVAALLTALVFFACHGGIPSFPSEFLRDDTTTCAQPNPVVPAVRTDITDKNYNGLFRNPEWRAQAAERLGQSVRINTETFDYLRDMPPPKEGKDVEERKGLEEFRKWLEETYPLVHKKLSLEVVNRYALLYTWEGSDHVSKPLVLCSHIDVVPVSQSSVDQWTYPPFSGHVDGQAVWGRGSVDTKNTLVGIVEAVEALLAADFVPQRTVILAFGYDEEISGYNGAKFLADALLAKGLKDNVGLLVDEGDYKIPCSHLIRAMNYLSTARIFCLLKGPGIQSQMGSTFAQIGISEKGYTDVTISLSTPGGHSSIPPPHTNIGILSKLITELEAHPYTPELLDTNPFLASLQCLAEHAKDINPWLRAAIRNYKKVRAPLVKYLAKDSATRYMMTTSQAVDMMSGGVKLNALPEFSSAAINHRVATHQTVADVEAHLVVTLLPIAKSYNLNFTTIDHTNTTHSHHQHPDSTAHLVVETYRGALEPAPISPSTGPVWDTLAGTVRRVAQDDWVTLGTRPENTRVGEQSVFVTPVLMAANTDTRHYWTLTRNIYRYDPIRENRIAGIHTVNEHIAISEFIASIAFFHELIRNWQELAQ</sequence>
<evidence type="ECO:0000313" key="10">
    <source>
        <dbReference type="EMBL" id="TPX58006.1"/>
    </source>
</evidence>
<dbReference type="GO" id="GO:0004181">
    <property type="term" value="F:metallocarboxypeptidase activity"/>
    <property type="evidence" value="ECO:0007669"/>
    <property type="project" value="InterPro"/>
</dbReference>
<dbReference type="AlphaFoldDB" id="A0A507E2F1"/>
<dbReference type="Pfam" id="PF07687">
    <property type="entry name" value="M20_dimer"/>
    <property type="match status" value="1"/>
</dbReference>
<feature type="transmembrane region" description="Helical" evidence="8">
    <location>
        <begin position="21"/>
        <end position="41"/>
    </location>
</feature>
<evidence type="ECO:0000256" key="1">
    <source>
        <dbReference type="ARBA" id="ARBA00006247"/>
    </source>
</evidence>
<dbReference type="STRING" id="109895.A0A507E2F1"/>
<keyword evidence="4" id="KW-0378">Hydrolase</keyword>
<feature type="active site" evidence="6">
    <location>
        <position position="173"/>
    </location>
</feature>
<evidence type="ECO:0000256" key="3">
    <source>
        <dbReference type="ARBA" id="ARBA00022723"/>
    </source>
</evidence>
<dbReference type="InterPro" id="IPR036264">
    <property type="entry name" value="Bact_exopeptidase_dim_dom"/>
</dbReference>
<evidence type="ECO:0000256" key="4">
    <source>
        <dbReference type="ARBA" id="ARBA00022801"/>
    </source>
</evidence>
<keyword evidence="3 7" id="KW-0479">Metal-binding</keyword>
<feature type="binding site" evidence="7">
    <location>
        <position position="241"/>
    </location>
    <ligand>
        <name>Zn(2+)</name>
        <dbReference type="ChEBI" id="CHEBI:29105"/>
        <label>1</label>
    </ligand>
</feature>
<dbReference type="InterPro" id="IPR011650">
    <property type="entry name" value="Peptidase_M20_dimer"/>
</dbReference>
<feature type="binding site" evidence="7">
    <location>
        <position position="171"/>
    </location>
    <ligand>
        <name>Zn(2+)</name>
        <dbReference type="ChEBI" id="CHEBI:29105"/>
        <label>2</label>
    </ligand>
</feature>
<dbReference type="PIRSF" id="PIRSF037217">
    <property type="entry name" value="Carboxypeptidase_S"/>
    <property type="match status" value="1"/>
</dbReference>
<dbReference type="SUPFAM" id="SSF53187">
    <property type="entry name" value="Zn-dependent exopeptidases"/>
    <property type="match status" value="1"/>
</dbReference>
<feature type="binding site" evidence="7">
    <location>
        <position position="206"/>
    </location>
    <ligand>
        <name>Zn(2+)</name>
        <dbReference type="ChEBI" id="CHEBI:29105"/>
        <label>1</label>
    </ligand>
</feature>
<dbReference type="Gene3D" id="3.40.630.10">
    <property type="entry name" value="Zn peptidases"/>
    <property type="match status" value="1"/>
</dbReference>
<feature type="binding site" evidence="7">
    <location>
        <position position="269"/>
    </location>
    <ligand>
        <name>Zn(2+)</name>
        <dbReference type="ChEBI" id="CHEBI:29105"/>
        <label>2</label>
    </ligand>
</feature>
<evidence type="ECO:0000256" key="2">
    <source>
        <dbReference type="ARBA" id="ARBA00022670"/>
    </source>
</evidence>
<protein>
    <recommendedName>
        <fullName evidence="9">Peptidase M20 dimerisation domain-containing protein</fullName>
    </recommendedName>
</protein>
<dbReference type="GO" id="GO:0046872">
    <property type="term" value="F:metal ion binding"/>
    <property type="evidence" value="ECO:0007669"/>
    <property type="project" value="UniProtKB-KW"/>
</dbReference>
<dbReference type="SUPFAM" id="SSF55031">
    <property type="entry name" value="Bacterial exopeptidase dimerisation domain"/>
    <property type="match status" value="1"/>
</dbReference>
<organism evidence="10 11">
    <name type="scientific">Powellomyces hirtus</name>
    <dbReference type="NCBI Taxonomy" id="109895"/>
    <lineage>
        <taxon>Eukaryota</taxon>
        <taxon>Fungi</taxon>
        <taxon>Fungi incertae sedis</taxon>
        <taxon>Chytridiomycota</taxon>
        <taxon>Chytridiomycota incertae sedis</taxon>
        <taxon>Chytridiomycetes</taxon>
        <taxon>Spizellomycetales</taxon>
        <taxon>Powellomycetaceae</taxon>
        <taxon>Powellomyces</taxon>
    </lineage>
</organism>
<name>A0A507E2F1_9FUNG</name>
<dbReference type="PANTHER" id="PTHR45962:SF1">
    <property type="entry name" value="N-FATTY-ACYL-AMINO ACID SYNTHASE_HYDROLASE PM20D1"/>
    <property type="match status" value="1"/>
</dbReference>
<dbReference type="PROSITE" id="PS00759">
    <property type="entry name" value="ARGE_DAPE_CPG2_2"/>
    <property type="match status" value="1"/>
</dbReference>
<dbReference type="Gene3D" id="1.10.150.900">
    <property type="match status" value="1"/>
</dbReference>
<feature type="binding site" evidence="7">
    <location>
        <position position="585"/>
    </location>
    <ligand>
        <name>Zn(2+)</name>
        <dbReference type="ChEBI" id="CHEBI:29105"/>
        <label>1</label>
    </ligand>
</feature>
<evidence type="ECO:0000256" key="6">
    <source>
        <dbReference type="PIRSR" id="PIRSR037217-1"/>
    </source>
</evidence>
<feature type="domain" description="Peptidase M20 dimerisation" evidence="9">
    <location>
        <begin position="314"/>
        <end position="458"/>
    </location>
</feature>
<dbReference type="GO" id="GO:0000328">
    <property type="term" value="C:fungal-type vacuole lumen"/>
    <property type="evidence" value="ECO:0007669"/>
    <property type="project" value="TreeGrafter"/>
</dbReference>
<keyword evidence="5 7" id="KW-0862">Zinc</keyword>
<gene>
    <name evidence="10" type="ORF">PhCBS80983_g03417</name>
</gene>
<keyword evidence="2" id="KW-0645">Protease</keyword>
<keyword evidence="8" id="KW-0472">Membrane</keyword>
<keyword evidence="8" id="KW-1133">Transmembrane helix</keyword>
<evidence type="ECO:0000256" key="7">
    <source>
        <dbReference type="PIRSR" id="PIRSR037217-2"/>
    </source>
</evidence>
<dbReference type="InterPro" id="IPR002933">
    <property type="entry name" value="Peptidase_M20"/>
</dbReference>
<proteinExistence type="inferred from homology"/>
<evidence type="ECO:0000259" key="9">
    <source>
        <dbReference type="Pfam" id="PF07687"/>
    </source>
</evidence>
<dbReference type="CDD" id="cd05674">
    <property type="entry name" value="M20_yscS"/>
    <property type="match status" value="1"/>
</dbReference>